<dbReference type="EMBL" id="BPLQ01003607">
    <property type="protein sequence ID" value="GIY01737.1"/>
    <property type="molecule type" value="Genomic_DNA"/>
</dbReference>
<keyword evidence="2" id="KW-1185">Reference proteome</keyword>
<gene>
    <name evidence="1" type="ORF">CDAR_256651</name>
</gene>
<evidence type="ECO:0000313" key="1">
    <source>
        <dbReference type="EMBL" id="GIY01737.1"/>
    </source>
</evidence>
<protein>
    <submittedName>
        <fullName evidence="1">Uncharacterized protein</fullName>
    </submittedName>
</protein>
<sequence>MVPPNLSCYCLRPTTAVQLPELARWAFGLCFFPAPLKFIALRRLLSKGSENLWYSTGAVREKCCAFSLHKFRLASQLQCCVPATGVYIILIYSKQTLFVSVT</sequence>
<proteinExistence type="predicted"/>
<dbReference type="Proteomes" id="UP001054837">
    <property type="component" value="Unassembled WGS sequence"/>
</dbReference>
<accession>A0AAV4Q034</accession>
<reference evidence="1 2" key="1">
    <citation type="submission" date="2021-06" db="EMBL/GenBank/DDBJ databases">
        <title>Caerostris darwini draft genome.</title>
        <authorList>
            <person name="Kono N."/>
            <person name="Arakawa K."/>
        </authorList>
    </citation>
    <scope>NUCLEOTIDE SEQUENCE [LARGE SCALE GENOMIC DNA]</scope>
</reference>
<evidence type="ECO:0000313" key="2">
    <source>
        <dbReference type="Proteomes" id="UP001054837"/>
    </source>
</evidence>
<name>A0AAV4Q034_9ARAC</name>
<dbReference type="AlphaFoldDB" id="A0AAV4Q034"/>
<organism evidence="1 2">
    <name type="scientific">Caerostris darwini</name>
    <dbReference type="NCBI Taxonomy" id="1538125"/>
    <lineage>
        <taxon>Eukaryota</taxon>
        <taxon>Metazoa</taxon>
        <taxon>Ecdysozoa</taxon>
        <taxon>Arthropoda</taxon>
        <taxon>Chelicerata</taxon>
        <taxon>Arachnida</taxon>
        <taxon>Araneae</taxon>
        <taxon>Araneomorphae</taxon>
        <taxon>Entelegynae</taxon>
        <taxon>Araneoidea</taxon>
        <taxon>Araneidae</taxon>
        <taxon>Caerostris</taxon>
    </lineage>
</organism>
<comment type="caution">
    <text evidence="1">The sequence shown here is derived from an EMBL/GenBank/DDBJ whole genome shotgun (WGS) entry which is preliminary data.</text>
</comment>